<sequence length="114" mass="13035">MKKLILLFALLVGVNYFSPAEALAQTVISSGIDSKTQEKIEKAKIKIEKYQNDHEKAVAKRQDLREKFEKKNSAGKLSPNDIEKITKKIEKQAKSIEKLEKKMAKLEKFIDENS</sequence>
<keyword evidence="1" id="KW-0175">Coiled coil</keyword>
<name>A0A327PK44_9BACT</name>
<dbReference type="EMBL" id="QLLK01000003">
    <property type="protein sequence ID" value="RAI91897.1"/>
    <property type="molecule type" value="Genomic_DNA"/>
</dbReference>
<comment type="caution">
    <text evidence="3">The sequence shown here is derived from an EMBL/GenBank/DDBJ whole genome shotgun (WGS) entry which is preliminary data.</text>
</comment>
<accession>A0A327PK44</accession>
<dbReference type="RefSeq" id="WP_111610557.1">
    <property type="nucleotide sequence ID" value="NZ_QLLK01000003.1"/>
</dbReference>
<feature type="chain" id="PRO_5016272774" evidence="2">
    <location>
        <begin position="25"/>
        <end position="114"/>
    </location>
</feature>
<dbReference type="OrthoDB" id="826790at2"/>
<protein>
    <submittedName>
        <fullName evidence="3">Uncharacterized protein</fullName>
    </submittedName>
</protein>
<reference evidence="3 4" key="1">
    <citation type="submission" date="2018-06" db="EMBL/GenBank/DDBJ databases">
        <title>Genomic Encyclopedia of Archaeal and Bacterial Type Strains, Phase II (KMG-II): from individual species to whole genera.</title>
        <authorList>
            <person name="Goeker M."/>
        </authorList>
    </citation>
    <scope>NUCLEOTIDE SEQUENCE [LARGE SCALE GENOMIC DNA]</scope>
    <source>
        <strain evidence="3 4">DSM 23446</strain>
    </source>
</reference>
<feature type="coiled-coil region" evidence="1">
    <location>
        <begin position="33"/>
        <end position="109"/>
    </location>
</feature>
<evidence type="ECO:0000313" key="4">
    <source>
        <dbReference type="Proteomes" id="UP000249610"/>
    </source>
</evidence>
<dbReference type="Proteomes" id="UP000249610">
    <property type="component" value="Unassembled WGS sequence"/>
</dbReference>
<proteinExistence type="predicted"/>
<evidence type="ECO:0000313" key="3">
    <source>
        <dbReference type="EMBL" id="RAI91897.1"/>
    </source>
</evidence>
<organism evidence="3 4">
    <name type="scientific">Algoriphagus yeomjeoni</name>
    <dbReference type="NCBI Taxonomy" id="291403"/>
    <lineage>
        <taxon>Bacteria</taxon>
        <taxon>Pseudomonadati</taxon>
        <taxon>Bacteroidota</taxon>
        <taxon>Cytophagia</taxon>
        <taxon>Cytophagales</taxon>
        <taxon>Cyclobacteriaceae</taxon>
        <taxon>Algoriphagus</taxon>
    </lineage>
</organism>
<evidence type="ECO:0000256" key="2">
    <source>
        <dbReference type="SAM" id="SignalP"/>
    </source>
</evidence>
<keyword evidence="2" id="KW-0732">Signal</keyword>
<dbReference type="AlphaFoldDB" id="A0A327PK44"/>
<gene>
    <name evidence="3" type="ORF">LV83_01122</name>
</gene>
<feature type="signal peptide" evidence="2">
    <location>
        <begin position="1"/>
        <end position="24"/>
    </location>
</feature>
<keyword evidence="4" id="KW-1185">Reference proteome</keyword>
<evidence type="ECO:0000256" key="1">
    <source>
        <dbReference type="SAM" id="Coils"/>
    </source>
</evidence>